<evidence type="ECO:0000313" key="2">
    <source>
        <dbReference type="Proteomes" id="UP000789366"/>
    </source>
</evidence>
<comment type="caution">
    <text evidence="1">The sequence shown here is derived from an EMBL/GenBank/DDBJ whole genome shotgun (WGS) entry which is preliminary data.</text>
</comment>
<sequence length="242" mass="28330">MPGEYPYYCVECNGGFCQLYQERCGRREEPPQFLYQREQLMYSGSNDDQNYDVTRQHASQNIQPNQPNHLAYDPSFQPPPDPNYQPQPYQLVHDRHRFQQNNGFQSKHNQPVYDPNFQLQLQQNNQPQPNQLDSNLQSQQYQLRHRNIFCPQPLQQNNHERPRPESAESYQIHNISSEQMVEMIFRAILRNNVSIYPNEFPNFPSNEEATANTTDSRVSPLFSQANANANATIILSQGRSKL</sequence>
<evidence type="ECO:0000313" key="1">
    <source>
        <dbReference type="EMBL" id="CAG8556851.1"/>
    </source>
</evidence>
<gene>
    <name evidence="1" type="ORF">SPELUC_LOCUS5439</name>
</gene>
<feature type="non-terminal residue" evidence="1">
    <location>
        <position position="242"/>
    </location>
</feature>
<name>A0ACA9LZ83_9GLOM</name>
<keyword evidence="2" id="KW-1185">Reference proteome</keyword>
<accession>A0ACA9LZ83</accession>
<dbReference type="Proteomes" id="UP000789366">
    <property type="component" value="Unassembled WGS sequence"/>
</dbReference>
<dbReference type="EMBL" id="CAJVPW010005554">
    <property type="protein sequence ID" value="CAG8556851.1"/>
    <property type="molecule type" value="Genomic_DNA"/>
</dbReference>
<proteinExistence type="predicted"/>
<protein>
    <submittedName>
        <fullName evidence="1">4301_t:CDS:1</fullName>
    </submittedName>
</protein>
<organism evidence="1 2">
    <name type="scientific">Cetraspora pellucida</name>
    <dbReference type="NCBI Taxonomy" id="1433469"/>
    <lineage>
        <taxon>Eukaryota</taxon>
        <taxon>Fungi</taxon>
        <taxon>Fungi incertae sedis</taxon>
        <taxon>Mucoromycota</taxon>
        <taxon>Glomeromycotina</taxon>
        <taxon>Glomeromycetes</taxon>
        <taxon>Diversisporales</taxon>
        <taxon>Gigasporaceae</taxon>
        <taxon>Cetraspora</taxon>
    </lineage>
</organism>
<reference evidence="1" key="1">
    <citation type="submission" date="2021-06" db="EMBL/GenBank/DDBJ databases">
        <authorList>
            <person name="Kallberg Y."/>
            <person name="Tangrot J."/>
            <person name="Rosling A."/>
        </authorList>
    </citation>
    <scope>NUCLEOTIDE SEQUENCE</scope>
    <source>
        <strain evidence="1">28 12/20/2015</strain>
    </source>
</reference>